<name>A0A2I2L3Z8_9VIRU</name>
<dbReference type="Proteomes" id="UP000236316">
    <property type="component" value="Segment"/>
</dbReference>
<accession>A0A2I2L3Z8</accession>
<evidence type="ECO:0000313" key="2">
    <source>
        <dbReference type="Proteomes" id="UP000236316"/>
    </source>
</evidence>
<keyword evidence="2" id="KW-1185">Reference proteome</keyword>
<proteinExistence type="predicted"/>
<protein>
    <submittedName>
        <fullName evidence="1">Uncharacterized protein</fullName>
    </submittedName>
</protein>
<dbReference type="EMBL" id="LT906555">
    <property type="protein sequence ID" value="SNW62189.1"/>
    <property type="molecule type" value="Genomic_DNA"/>
</dbReference>
<reference evidence="1" key="1">
    <citation type="submission" date="2017-08" db="EMBL/GenBank/DDBJ databases">
        <authorList>
            <consortium name="Urmite Genomes"/>
        </authorList>
    </citation>
    <scope>NUCLEOTIDE SEQUENCE [LARGE SCALE GENOMIC DNA]</scope>
    <source>
        <strain evidence="1">IHUMI-LCC2</strain>
    </source>
</reference>
<dbReference type="RefSeq" id="YP_009448491.1">
    <property type="nucleotide sequence ID" value="NC_036594.1"/>
</dbReference>
<organism evidence="1">
    <name type="scientific">Orpheovirus IHUMI-LCC2</name>
    <dbReference type="NCBI Taxonomy" id="2023057"/>
    <lineage>
        <taxon>Viruses</taxon>
        <taxon>Varidnaviria</taxon>
        <taxon>Bamfordvirae</taxon>
        <taxon>Nucleocytoviricota</taxon>
        <taxon>Megaviricetes</taxon>
        <taxon>Pimascovirales</taxon>
        <taxon>Ocovirineae</taxon>
        <taxon>Orpheoviridae</taxon>
        <taxon>Alphaorpheovirus</taxon>
        <taxon>Alphaorpheovirus massiliense</taxon>
    </lineage>
</organism>
<sequence length="113" mass="13783">MRDFEGFRGFLIMATDKKMGNFKYYNCDQYHEEMVSHMWNNGKKGEGNFDLLLPKWTEDYELVGCKFLIEYLYNINFTAKYTKLPREKITKYNGYEFKKTWKEVRVEYKFNSS</sequence>
<evidence type="ECO:0000313" key="1">
    <source>
        <dbReference type="EMBL" id="SNW62189.1"/>
    </source>
</evidence>
<dbReference type="KEGG" id="vg:35382056"/>
<gene>
    <name evidence="1" type="ORF">ORPV_285</name>
</gene>
<dbReference type="GeneID" id="35382056"/>